<sequence length="117" mass="13082">MAPTTDLNVSPRDYERTSSKTWRKMQENPMVPIGMAGFFAAVVYGIRNFKNRPKSMSASMYIMRFRVFAQSIAVGAMGVGIGFSIAKNYYNQHKTSPEAVHKVGIGTNYSYEVKSLV</sequence>
<dbReference type="EMBL" id="JAWDGP010001591">
    <property type="protein sequence ID" value="KAK3790032.1"/>
    <property type="molecule type" value="Genomic_DNA"/>
</dbReference>
<evidence type="ECO:0000256" key="3">
    <source>
        <dbReference type="ARBA" id="ARBA00022989"/>
    </source>
</evidence>
<dbReference type="InterPro" id="IPR050355">
    <property type="entry name" value="RCF1"/>
</dbReference>
<evidence type="ECO:0000256" key="2">
    <source>
        <dbReference type="ARBA" id="ARBA00022692"/>
    </source>
</evidence>
<dbReference type="GO" id="GO:0031966">
    <property type="term" value="C:mitochondrial membrane"/>
    <property type="evidence" value="ECO:0007669"/>
    <property type="project" value="UniProtKB-SubCell"/>
</dbReference>
<evidence type="ECO:0000256" key="4">
    <source>
        <dbReference type="ARBA" id="ARBA00023128"/>
    </source>
</evidence>
<protein>
    <recommendedName>
        <fullName evidence="7">HIG1 domain-containing protein</fullName>
    </recommendedName>
</protein>
<gene>
    <name evidence="8" type="ORF">RRG08_040952</name>
</gene>
<evidence type="ECO:0000256" key="5">
    <source>
        <dbReference type="ARBA" id="ARBA00023136"/>
    </source>
</evidence>
<organism evidence="8 9">
    <name type="scientific">Elysia crispata</name>
    <name type="common">lettuce slug</name>
    <dbReference type="NCBI Taxonomy" id="231223"/>
    <lineage>
        <taxon>Eukaryota</taxon>
        <taxon>Metazoa</taxon>
        <taxon>Spiralia</taxon>
        <taxon>Lophotrochozoa</taxon>
        <taxon>Mollusca</taxon>
        <taxon>Gastropoda</taxon>
        <taxon>Heterobranchia</taxon>
        <taxon>Euthyneura</taxon>
        <taxon>Panpulmonata</taxon>
        <taxon>Sacoglossa</taxon>
        <taxon>Placobranchoidea</taxon>
        <taxon>Plakobranchidae</taxon>
        <taxon>Elysia</taxon>
    </lineage>
</organism>
<dbReference type="PROSITE" id="PS51503">
    <property type="entry name" value="HIG1"/>
    <property type="match status" value="1"/>
</dbReference>
<feature type="domain" description="HIG1" evidence="7">
    <location>
        <begin position="2"/>
        <end position="95"/>
    </location>
</feature>
<dbReference type="InterPro" id="IPR007667">
    <property type="entry name" value="Hypoxia_induced_domain"/>
</dbReference>
<accession>A0AAE1ANQ0</accession>
<comment type="subcellular location">
    <subcellularLocation>
        <location evidence="1">Mitochondrion membrane</location>
    </subcellularLocation>
</comment>
<dbReference type="AlphaFoldDB" id="A0AAE1ANQ0"/>
<evidence type="ECO:0000313" key="9">
    <source>
        <dbReference type="Proteomes" id="UP001283361"/>
    </source>
</evidence>
<proteinExistence type="predicted"/>
<feature type="transmembrane region" description="Helical" evidence="6">
    <location>
        <begin position="29"/>
        <end position="46"/>
    </location>
</feature>
<reference evidence="8" key="1">
    <citation type="journal article" date="2023" name="G3 (Bethesda)">
        <title>A reference genome for the long-term kleptoplast-retaining sea slug Elysia crispata morphotype clarki.</title>
        <authorList>
            <person name="Eastman K.E."/>
            <person name="Pendleton A.L."/>
            <person name="Shaikh M.A."/>
            <person name="Suttiyut T."/>
            <person name="Ogas R."/>
            <person name="Tomko P."/>
            <person name="Gavelis G."/>
            <person name="Widhalm J.R."/>
            <person name="Wisecaver J.H."/>
        </authorList>
    </citation>
    <scope>NUCLEOTIDE SEQUENCE</scope>
    <source>
        <strain evidence="8">ECLA1</strain>
    </source>
</reference>
<dbReference type="Proteomes" id="UP001283361">
    <property type="component" value="Unassembled WGS sequence"/>
</dbReference>
<name>A0AAE1ANQ0_9GAST</name>
<keyword evidence="9" id="KW-1185">Reference proteome</keyword>
<keyword evidence="2 6" id="KW-0812">Transmembrane</keyword>
<keyword evidence="5 6" id="KW-0472">Membrane</keyword>
<dbReference type="PANTHER" id="PTHR12297:SF3">
    <property type="entry name" value="HIG1 DOMAIN FAMILY MEMBER 1A"/>
    <property type="match status" value="1"/>
</dbReference>
<evidence type="ECO:0000313" key="8">
    <source>
        <dbReference type="EMBL" id="KAK3790032.1"/>
    </source>
</evidence>
<keyword evidence="3 6" id="KW-1133">Transmembrane helix</keyword>
<dbReference type="Gene3D" id="6.10.140.1320">
    <property type="match status" value="1"/>
</dbReference>
<dbReference type="GO" id="GO:0097250">
    <property type="term" value="P:mitochondrial respirasome assembly"/>
    <property type="evidence" value="ECO:0007669"/>
    <property type="project" value="TreeGrafter"/>
</dbReference>
<evidence type="ECO:0000256" key="6">
    <source>
        <dbReference type="SAM" id="Phobius"/>
    </source>
</evidence>
<evidence type="ECO:0000256" key="1">
    <source>
        <dbReference type="ARBA" id="ARBA00004325"/>
    </source>
</evidence>
<dbReference type="Pfam" id="PF04588">
    <property type="entry name" value="HIG_1_N"/>
    <property type="match status" value="1"/>
</dbReference>
<keyword evidence="4" id="KW-0496">Mitochondrion</keyword>
<feature type="transmembrane region" description="Helical" evidence="6">
    <location>
        <begin position="67"/>
        <end position="86"/>
    </location>
</feature>
<evidence type="ECO:0000259" key="7">
    <source>
        <dbReference type="PROSITE" id="PS51503"/>
    </source>
</evidence>
<dbReference type="PANTHER" id="PTHR12297">
    <property type="entry name" value="HYPOXIA-INDUCBILE GENE 1 HIG1 -RELATED"/>
    <property type="match status" value="1"/>
</dbReference>
<comment type="caution">
    <text evidence="8">The sequence shown here is derived from an EMBL/GenBank/DDBJ whole genome shotgun (WGS) entry which is preliminary data.</text>
</comment>